<dbReference type="InterPro" id="IPR036641">
    <property type="entry name" value="HPT_dom_sf"/>
</dbReference>
<dbReference type="GO" id="GO:0000160">
    <property type="term" value="P:phosphorelay signal transduction system"/>
    <property type="evidence" value="ECO:0007669"/>
    <property type="project" value="InterPro"/>
</dbReference>
<keyword evidence="2" id="KW-1185">Reference proteome</keyword>
<dbReference type="SUPFAM" id="SSF47226">
    <property type="entry name" value="Histidine-containing phosphotransfer domain, HPT domain"/>
    <property type="match status" value="1"/>
</dbReference>
<dbReference type="AlphaFoldDB" id="A0A2R4MHK4"/>
<reference evidence="1 2" key="1">
    <citation type="submission" date="2017-05" db="EMBL/GenBank/DDBJ databases">
        <title>Genome Analysis of Maritalea myrionectae HL2708#5.</title>
        <authorList>
            <consortium name="Cotde Inc.-PKNU"/>
            <person name="Jang D."/>
            <person name="Oh H.-M."/>
        </authorList>
    </citation>
    <scope>NUCLEOTIDE SEQUENCE [LARGE SCALE GENOMIC DNA]</scope>
    <source>
        <strain evidence="1 2">HL2708#5</strain>
    </source>
</reference>
<evidence type="ECO:0000313" key="2">
    <source>
        <dbReference type="Proteomes" id="UP000258927"/>
    </source>
</evidence>
<proteinExistence type="predicted"/>
<dbReference type="Proteomes" id="UP000258927">
    <property type="component" value="Chromosome"/>
</dbReference>
<evidence type="ECO:0000313" key="1">
    <source>
        <dbReference type="EMBL" id="AVX05495.1"/>
    </source>
</evidence>
<protein>
    <recommendedName>
        <fullName evidence="3">HPt domain-containing protein</fullName>
    </recommendedName>
</protein>
<accession>A0A2R4MHK4</accession>
<dbReference type="KEGG" id="mmyr:MXMO3_02987"/>
<name>A0A2R4MHK4_9HYPH</name>
<dbReference type="RefSeq" id="WP_027833812.1">
    <property type="nucleotide sequence ID" value="NZ_CP021330.1"/>
</dbReference>
<organism evidence="1 2">
    <name type="scientific">Maritalea myrionectae</name>
    <dbReference type="NCBI Taxonomy" id="454601"/>
    <lineage>
        <taxon>Bacteria</taxon>
        <taxon>Pseudomonadati</taxon>
        <taxon>Pseudomonadota</taxon>
        <taxon>Alphaproteobacteria</taxon>
        <taxon>Hyphomicrobiales</taxon>
        <taxon>Devosiaceae</taxon>
        <taxon>Maritalea</taxon>
    </lineage>
</organism>
<dbReference type="EMBL" id="CP021330">
    <property type="protein sequence ID" value="AVX05495.1"/>
    <property type="molecule type" value="Genomic_DNA"/>
</dbReference>
<gene>
    <name evidence="1" type="ORF">MXMO3_02987</name>
</gene>
<evidence type="ECO:0008006" key="3">
    <source>
        <dbReference type="Google" id="ProtNLM"/>
    </source>
</evidence>
<sequence length="168" mass="19124">MSEGKKPSSTPRLKADHEVEFYTPRNRLAEVIRPNTGHTLKEMEFAAEQRIRKLGENYPDIVKQAVASMKADLAARKPFKERLEDIFMRAHDLKGQAATFNYQLVGEVGKSLCAAIRAVPDLLEKEQDILELHINAISWALQHEHDDKVKLQKSELINSLHESIKKGQ</sequence>